<dbReference type="EMBL" id="JAJFZV010000016">
    <property type="protein sequence ID" value="MCC3299106.1"/>
    <property type="molecule type" value="Genomic_DNA"/>
</dbReference>
<name>A0A9X1MFY3_9MICC</name>
<comment type="caution">
    <text evidence="1">The sequence shown here is derived from an EMBL/GenBank/DDBJ whole genome shotgun (WGS) entry which is preliminary data.</text>
</comment>
<sequence length="425" mass="44838">MNEFAEHRPSPNGTSAEAENAALRVGSPADVLAFVPHCLGFVPQESLVLLALRGRRLGATLRLDLPSTGSTAGMEVSAGAAGHAFAAGYSARICSLLSGDAEADGVLVLVYTDAPWEPEEEAPYAALIARVGKDLAAAGLAVRDGWLAGNGHWRDYFCTSAQCCPWPGYPLDQIHGSTLNAELVYRGSAYSPSLEAAVGLAGARVRNPETVRSEEASRLRFAGIWTRAATFRATLAQWEDRLNGTGSPARDGLLLASLESKPVRDAVLVLAALGLHTAVDGARHWLAPAGPGPDGPADPDGLSCPPDCPPAGFRGSPEAGHVFRSVLIGRSRATPDWERLDRAYLLFHSLLADAAGEPAAALLTLLGWLEWARGRSSRADVCLSAALRTHPGYRLAQLLQALLVRGDLPVWTQSPKTAWRGPSSG</sequence>
<reference evidence="1" key="1">
    <citation type="submission" date="2021-10" db="EMBL/GenBank/DDBJ databases">
        <title>Novel species in genus Arthrobacter.</title>
        <authorList>
            <person name="Liu Y."/>
        </authorList>
    </citation>
    <scope>NUCLEOTIDE SEQUENCE</scope>
    <source>
        <strain evidence="1">Zg-Y453</strain>
    </source>
</reference>
<dbReference type="InterPro" id="IPR025447">
    <property type="entry name" value="DUF4192"/>
</dbReference>
<proteinExistence type="predicted"/>
<dbReference type="RefSeq" id="WP_227897083.1">
    <property type="nucleotide sequence ID" value="NZ_CP099466.1"/>
</dbReference>
<organism evidence="1 2">
    <name type="scientific">Arthrobacter caoxuetaonis</name>
    <dbReference type="NCBI Taxonomy" id="2886935"/>
    <lineage>
        <taxon>Bacteria</taxon>
        <taxon>Bacillati</taxon>
        <taxon>Actinomycetota</taxon>
        <taxon>Actinomycetes</taxon>
        <taxon>Micrococcales</taxon>
        <taxon>Micrococcaceae</taxon>
        <taxon>Arthrobacter</taxon>
    </lineage>
</organism>
<accession>A0A9X1MFY3</accession>
<keyword evidence="2" id="KW-1185">Reference proteome</keyword>
<evidence type="ECO:0000313" key="1">
    <source>
        <dbReference type="EMBL" id="MCC3299106.1"/>
    </source>
</evidence>
<dbReference type="Pfam" id="PF13830">
    <property type="entry name" value="DUF4192"/>
    <property type="match status" value="2"/>
</dbReference>
<gene>
    <name evidence="1" type="ORF">LJ757_15045</name>
</gene>
<protein>
    <submittedName>
        <fullName evidence="1">DUF4192 domain-containing protein</fullName>
    </submittedName>
</protein>
<evidence type="ECO:0000313" key="2">
    <source>
        <dbReference type="Proteomes" id="UP001139158"/>
    </source>
</evidence>
<dbReference type="Proteomes" id="UP001139158">
    <property type="component" value="Unassembled WGS sequence"/>
</dbReference>
<dbReference type="AlphaFoldDB" id="A0A9X1MFY3"/>